<feature type="transmembrane region" description="Helical" evidence="7">
    <location>
        <begin position="85"/>
        <end position="107"/>
    </location>
</feature>
<dbReference type="InterPro" id="IPR049278">
    <property type="entry name" value="MS_channel_C"/>
</dbReference>
<evidence type="ECO:0000259" key="8">
    <source>
        <dbReference type="Pfam" id="PF00924"/>
    </source>
</evidence>
<keyword evidence="4 7" id="KW-0812">Transmembrane</keyword>
<evidence type="ECO:0000256" key="1">
    <source>
        <dbReference type="ARBA" id="ARBA00004651"/>
    </source>
</evidence>
<evidence type="ECO:0000313" key="11">
    <source>
        <dbReference type="Proteomes" id="UP000439522"/>
    </source>
</evidence>
<dbReference type="Proteomes" id="UP000439522">
    <property type="component" value="Unassembled WGS sequence"/>
</dbReference>
<comment type="similarity">
    <text evidence="2">Belongs to the MscS (TC 1.A.23) family.</text>
</comment>
<dbReference type="SUPFAM" id="SSF82689">
    <property type="entry name" value="Mechanosensitive channel protein MscS (YggB), C-terminal domain"/>
    <property type="match status" value="1"/>
</dbReference>
<evidence type="ECO:0000256" key="5">
    <source>
        <dbReference type="ARBA" id="ARBA00022989"/>
    </source>
</evidence>
<dbReference type="SUPFAM" id="SSF82861">
    <property type="entry name" value="Mechanosensitive channel protein MscS (YggB), transmembrane region"/>
    <property type="match status" value="1"/>
</dbReference>
<dbReference type="AlphaFoldDB" id="A0A6I4TII2"/>
<dbReference type="SUPFAM" id="SSF50182">
    <property type="entry name" value="Sm-like ribonucleoproteins"/>
    <property type="match status" value="1"/>
</dbReference>
<keyword evidence="5 7" id="KW-1133">Transmembrane helix</keyword>
<feature type="domain" description="Mechanosensitive ion channel MscS" evidence="8">
    <location>
        <begin position="174"/>
        <end position="239"/>
    </location>
</feature>
<dbReference type="InterPro" id="IPR052702">
    <property type="entry name" value="MscS-like_channel"/>
</dbReference>
<dbReference type="InterPro" id="IPR006685">
    <property type="entry name" value="MscS_channel_2nd"/>
</dbReference>
<dbReference type="Gene3D" id="3.30.70.100">
    <property type="match status" value="1"/>
</dbReference>
<feature type="transmembrane region" description="Helical" evidence="7">
    <location>
        <begin position="158"/>
        <end position="185"/>
    </location>
</feature>
<dbReference type="GO" id="GO:0008381">
    <property type="term" value="F:mechanosensitive monoatomic ion channel activity"/>
    <property type="evidence" value="ECO:0007669"/>
    <property type="project" value="UniProtKB-ARBA"/>
</dbReference>
<keyword evidence="6 7" id="KW-0472">Membrane</keyword>
<feature type="transmembrane region" description="Helical" evidence="7">
    <location>
        <begin position="128"/>
        <end position="146"/>
    </location>
</feature>
<gene>
    <name evidence="10" type="ORF">GRI40_11570</name>
</gene>
<dbReference type="OrthoDB" id="9799209at2"/>
<dbReference type="InterPro" id="IPR011014">
    <property type="entry name" value="MscS_channel_TM-2"/>
</dbReference>
<feature type="transmembrane region" description="Helical" evidence="7">
    <location>
        <begin position="38"/>
        <end position="59"/>
    </location>
</feature>
<reference evidence="10 11" key="1">
    <citation type="submission" date="2019-12" db="EMBL/GenBank/DDBJ databases">
        <title>Genomic-based taxomic classification of the family Erythrobacteraceae.</title>
        <authorList>
            <person name="Xu L."/>
        </authorList>
    </citation>
    <scope>NUCLEOTIDE SEQUENCE [LARGE SCALE GENOMIC DNA]</scope>
    <source>
        <strain evidence="10 11">100921-2</strain>
    </source>
</reference>
<keyword evidence="11" id="KW-1185">Reference proteome</keyword>
<evidence type="ECO:0000256" key="7">
    <source>
        <dbReference type="SAM" id="Phobius"/>
    </source>
</evidence>
<sequence>MAFLTIAAAGHDWPPYSSLLFDLAIPLAAAVAARRIALALNVSPSAALAIAAVCGFWVLSSRYDQLEWVQRSLDGFALSFGETRFSLLDLLSVGFAGVVLYALVRIANRGARAFIRTRPNLDITQSLLAEKVAAVGIVVLAIFLAIDMLGIDPTALSIFSGGIGLGLGFGLQKIFSNLASGFILLMDRSIKPGDVIVVGDAVGEVKKIGTRAVSVITRDGKEHLVPNELLMTERVENWNYSSRDVRIRMSLQVSYDSDLDLVEGLIHDATRESPRVLNAPRPAVRITNISENGIKLEIRFWISDPEDGLGNIQSEIYRRILAKFRENDIVMPNPGQEIAIVKLPEISIRRMDES</sequence>
<dbReference type="GO" id="GO:0005886">
    <property type="term" value="C:plasma membrane"/>
    <property type="evidence" value="ECO:0007669"/>
    <property type="project" value="UniProtKB-SubCell"/>
</dbReference>
<evidence type="ECO:0000259" key="9">
    <source>
        <dbReference type="Pfam" id="PF21082"/>
    </source>
</evidence>
<dbReference type="PANTHER" id="PTHR30347:SF1">
    <property type="entry name" value="MECHANOSENSITIVE CHANNEL MSCK"/>
    <property type="match status" value="1"/>
</dbReference>
<comment type="subcellular location">
    <subcellularLocation>
        <location evidence="1">Cell membrane</location>
        <topology evidence="1">Multi-pass membrane protein</topology>
    </subcellularLocation>
</comment>
<dbReference type="Gene3D" id="1.10.287.1260">
    <property type="match status" value="1"/>
</dbReference>
<name>A0A6I4TII2_9SPHN</name>
<feature type="domain" description="Mechanosensitive ion channel MscS C-terminal" evidence="9">
    <location>
        <begin position="248"/>
        <end position="330"/>
    </location>
</feature>
<accession>A0A6I4TII2</accession>
<evidence type="ECO:0000313" key="10">
    <source>
        <dbReference type="EMBL" id="MXO75855.1"/>
    </source>
</evidence>
<dbReference type="InterPro" id="IPR023408">
    <property type="entry name" value="MscS_beta-dom_sf"/>
</dbReference>
<dbReference type="Pfam" id="PF21082">
    <property type="entry name" value="MS_channel_3rd"/>
    <property type="match status" value="1"/>
</dbReference>
<comment type="caution">
    <text evidence="10">The sequence shown here is derived from an EMBL/GenBank/DDBJ whole genome shotgun (WGS) entry which is preliminary data.</text>
</comment>
<proteinExistence type="inferred from homology"/>
<organism evidence="10 11">
    <name type="scientific">Tsuneonella aeria</name>
    <dbReference type="NCBI Taxonomy" id="1837929"/>
    <lineage>
        <taxon>Bacteria</taxon>
        <taxon>Pseudomonadati</taxon>
        <taxon>Pseudomonadota</taxon>
        <taxon>Alphaproteobacteria</taxon>
        <taxon>Sphingomonadales</taxon>
        <taxon>Erythrobacteraceae</taxon>
        <taxon>Tsuneonella</taxon>
    </lineage>
</organism>
<dbReference type="InterPro" id="IPR011066">
    <property type="entry name" value="MscS_channel_C_sf"/>
</dbReference>
<protein>
    <submittedName>
        <fullName evidence="10">Mechanosensitive ion channel</fullName>
    </submittedName>
</protein>
<dbReference type="Gene3D" id="2.30.30.60">
    <property type="match status" value="1"/>
</dbReference>
<dbReference type="PANTHER" id="PTHR30347">
    <property type="entry name" value="POTASSIUM CHANNEL RELATED"/>
    <property type="match status" value="1"/>
</dbReference>
<dbReference type="EMBL" id="WTZA01000002">
    <property type="protein sequence ID" value="MXO75855.1"/>
    <property type="molecule type" value="Genomic_DNA"/>
</dbReference>
<evidence type="ECO:0000256" key="2">
    <source>
        <dbReference type="ARBA" id="ARBA00008017"/>
    </source>
</evidence>
<keyword evidence="3" id="KW-1003">Cell membrane</keyword>
<dbReference type="Pfam" id="PF00924">
    <property type="entry name" value="MS_channel_2nd"/>
    <property type="match status" value="1"/>
</dbReference>
<evidence type="ECO:0000256" key="6">
    <source>
        <dbReference type="ARBA" id="ARBA00023136"/>
    </source>
</evidence>
<evidence type="ECO:0000256" key="4">
    <source>
        <dbReference type="ARBA" id="ARBA00022692"/>
    </source>
</evidence>
<dbReference type="InterPro" id="IPR010920">
    <property type="entry name" value="LSM_dom_sf"/>
</dbReference>
<evidence type="ECO:0000256" key="3">
    <source>
        <dbReference type="ARBA" id="ARBA00022475"/>
    </source>
</evidence>